<keyword evidence="3" id="KW-1185">Reference proteome</keyword>
<evidence type="ECO:0000256" key="1">
    <source>
        <dbReference type="SAM" id="MobiDB-lite"/>
    </source>
</evidence>
<evidence type="ECO:0000313" key="2">
    <source>
        <dbReference type="EMBL" id="TMW57144.1"/>
    </source>
</evidence>
<reference evidence="2" key="1">
    <citation type="submission" date="2019-03" db="EMBL/GenBank/DDBJ databases">
        <title>Long read genome sequence of the mycoparasitic Pythium oligandrum ATCC 38472 isolated from sugarbeet rhizosphere.</title>
        <authorList>
            <person name="Gaulin E."/>
        </authorList>
    </citation>
    <scope>NUCLEOTIDE SEQUENCE</scope>
    <source>
        <strain evidence="2">ATCC 38472_TT</strain>
    </source>
</reference>
<accession>A0A8K1C5V6</accession>
<gene>
    <name evidence="2" type="ORF">Poli38472_003069</name>
</gene>
<comment type="caution">
    <text evidence="2">The sequence shown here is derived from an EMBL/GenBank/DDBJ whole genome shotgun (WGS) entry which is preliminary data.</text>
</comment>
<sequence>MWSTVDEFFTDAECGMKTDIYVLVSRPEPAVDCRGRQSVRTDASGPSLQDGGDALSGGAQRWNLTQWLSSVFEWSTADDAVIAQKCN</sequence>
<dbReference type="AlphaFoldDB" id="A0A8K1C5V6"/>
<evidence type="ECO:0000313" key="3">
    <source>
        <dbReference type="Proteomes" id="UP000794436"/>
    </source>
</evidence>
<protein>
    <submittedName>
        <fullName evidence="2">Uncharacterized protein</fullName>
    </submittedName>
</protein>
<organism evidence="2 3">
    <name type="scientific">Pythium oligandrum</name>
    <name type="common">Mycoparasitic fungus</name>
    <dbReference type="NCBI Taxonomy" id="41045"/>
    <lineage>
        <taxon>Eukaryota</taxon>
        <taxon>Sar</taxon>
        <taxon>Stramenopiles</taxon>
        <taxon>Oomycota</taxon>
        <taxon>Peronosporomycetes</taxon>
        <taxon>Pythiales</taxon>
        <taxon>Pythiaceae</taxon>
        <taxon>Pythium</taxon>
    </lineage>
</organism>
<proteinExistence type="predicted"/>
<dbReference type="EMBL" id="SPLM01000144">
    <property type="protein sequence ID" value="TMW57144.1"/>
    <property type="molecule type" value="Genomic_DNA"/>
</dbReference>
<dbReference type="Proteomes" id="UP000794436">
    <property type="component" value="Unassembled WGS sequence"/>
</dbReference>
<feature type="compositionally biased region" description="Polar residues" evidence="1">
    <location>
        <begin position="38"/>
        <end position="47"/>
    </location>
</feature>
<feature type="region of interest" description="Disordered" evidence="1">
    <location>
        <begin position="36"/>
        <end position="55"/>
    </location>
</feature>
<name>A0A8K1C5V6_PYTOL</name>